<dbReference type="GO" id="GO:0004984">
    <property type="term" value="F:olfactory receptor activity"/>
    <property type="evidence" value="ECO:0007669"/>
    <property type="project" value="InterPro"/>
</dbReference>
<dbReference type="GO" id="GO:0005886">
    <property type="term" value="C:plasma membrane"/>
    <property type="evidence" value="ECO:0007669"/>
    <property type="project" value="UniProtKB-SubCell"/>
</dbReference>
<feature type="transmembrane region" description="Helical" evidence="10">
    <location>
        <begin position="284"/>
        <end position="304"/>
    </location>
</feature>
<keyword evidence="9 10" id="KW-0807">Transducer</keyword>
<dbReference type="PANTHER" id="PTHR21137">
    <property type="entry name" value="ODORANT RECEPTOR"/>
    <property type="match status" value="1"/>
</dbReference>
<keyword evidence="5 10" id="KW-0552">Olfaction</keyword>
<evidence type="ECO:0000313" key="11">
    <source>
        <dbReference type="EMBL" id="KAJ3665324.1"/>
    </source>
</evidence>
<evidence type="ECO:0000256" key="3">
    <source>
        <dbReference type="ARBA" id="ARBA00022606"/>
    </source>
</evidence>
<evidence type="ECO:0000313" key="12">
    <source>
        <dbReference type="Proteomes" id="UP001168821"/>
    </source>
</evidence>
<comment type="similarity">
    <text evidence="10">Belongs to the insect chemoreceptor superfamily. Heteromeric odorant receptor channel (TC 1.A.69) family.</text>
</comment>
<dbReference type="Pfam" id="PF02949">
    <property type="entry name" value="7tm_6"/>
    <property type="match status" value="1"/>
</dbReference>
<keyword evidence="6 10" id="KW-1133">Transmembrane helix</keyword>
<comment type="subcellular location">
    <subcellularLocation>
        <location evidence="1 10">Cell membrane</location>
        <topology evidence="1 10">Multi-pass membrane protein</topology>
    </subcellularLocation>
</comment>
<reference evidence="11" key="1">
    <citation type="journal article" date="2023" name="G3 (Bethesda)">
        <title>Whole genome assemblies of Zophobas morio and Tenebrio molitor.</title>
        <authorList>
            <person name="Kaur S."/>
            <person name="Stinson S.A."/>
            <person name="diCenzo G.C."/>
        </authorList>
    </citation>
    <scope>NUCLEOTIDE SEQUENCE</scope>
    <source>
        <strain evidence="11">QUZm001</strain>
    </source>
</reference>
<comment type="caution">
    <text evidence="11">The sequence shown here is derived from an EMBL/GenBank/DDBJ whole genome shotgun (WGS) entry which is preliminary data.</text>
</comment>
<dbReference type="AlphaFoldDB" id="A0AA38J776"/>
<evidence type="ECO:0000256" key="1">
    <source>
        <dbReference type="ARBA" id="ARBA00004651"/>
    </source>
</evidence>
<feature type="transmembrane region" description="Helical" evidence="10">
    <location>
        <begin position="164"/>
        <end position="187"/>
    </location>
</feature>
<keyword evidence="7 10" id="KW-0472">Membrane</keyword>
<evidence type="ECO:0000256" key="5">
    <source>
        <dbReference type="ARBA" id="ARBA00022725"/>
    </source>
</evidence>
<evidence type="ECO:0000256" key="6">
    <source>
        <dbReference type="ARBA" id="ARBA00022989"/>
    </source>
</evidence>
<evidence type="ECO:0000256" key="10">
    <source>
        <dbReference type="RuleBase" id="RU351113"/>
    </source>
</evidence>
<evidence type="ECO:0000256" key="2">
    <source>
        <dbReference type="ARBA" id="ARBA00022475"/>
    </source>
</evidence>
<comment type="caution">
    <text evidence="10">Lacks conserved residue(s) required for the propagation of feature annotation.</text>
</comment>
<sequence>MAPYVDLMEPLKGVISILKYMGVWESENIFYKLYRNVIPTFLVIMIASAIKFYSEISNYDEETVETLYVFIGCFEGMTKTLMCRKKFSMIVSSWKILEQNQLQPRNESQKKILNDYMRISKLIFKLYMGSFFVAGVVVPGVPILTGQKNLPIPQWYPFNYHRPVLFEIFYVYTYISVFSCAICNSGVDCMFYISMNQIAGQCDMLCDTIRNVDVLTDEDKIAKEDEMNKILVECVQQFTLIRRYAQLLADIYKESIMVQFGTSIGILCVAMFRLSQLQQLDLTFLSTFLFCYAATLEIFFYCYFGDLATEKSEKIFYAAFKSSWYNSGHVFNKNLFTFMQMVQQPIVIYSFNIFPVNYETFKKIMQKTWSFYLALQNFQDRQGSR</sequence>
<feature type="transmembrane region" description="Helical" evidence="10">
    <location>
        <begin position="251"/>
        <end position="272"/>
    </location>
</feature>
<evidence type="ECO:0000256" key="9">
    <source>
        <dbReference type="ARBA" id="ARBA00023224"/>
    </source>
</evidence>
<dbReference type="InterPro" id="IPR004117">
    <property type="entry name" value="7tm6_olfct_rcpt"/>
</dbReference>
<feature type="transmembrane region" description="Helical" evidence="10">
    <location>
        <begin position="33"/>
        <end position="53"/>
    </location>
</feature>
<keyword evidence="3 10" id="KW-0716">Sensory transduction</keyword>
<gene>
    <name evidence="11" type="ORF">Zmor_000824</name>
</gene>
<feature type="transmembrane region" description="Helical" evidence="10">
    <location>
        <begin position="126"/>
        <end position="144"/>
    </location>
</feature>
<dbReference type="EMBL" id="JALNTZ010000001">
    <property type="protein sequence ID" value="KAJ3665324.1"/>
    <property type="molecule type" value="Genomic_DNA"/>
</dbReference>
<evidence type="ECO:0000256" key="4">
    <source>
        <dbReference type="ARBA" id="ARBA00022692"/>
    </source>
</evidence>
<keyword evidence="4 10" id="KW-0812">Transmembrane</keyword>
<accession>A0AA38J776</accession>
<proteinExistence type="inferred from homology"/>
<keyword evidence="8 10" id="KW-0675">Receptor</keyword>
<dbReference type="Proteomes" id="UP001168821">
    <property type="component" value="Unassembled WGS sequence"/>
</dbReference>
<dbReference type="PANTHER" id="PTHR21137:SF35">
    <property type="entry name" value="ODORANT RECEPTOR 19A-RELATED"/>
    <property type="match status" value="1"/>
</dbReference>
<protein>
    <recommendedName>
        <fullName evidence="10">Odorant receptor</fullName>
    </recommendedName>
</protein>
<dbReference type="GO" id="GO:0005549">
    <property type="term" value="F:odorant binding"/>
    <property type="evidence" value="ECO:0007669"/>
    <property type="project" value="InterPro"/>
</dbReference>
<dbReference type="GO" id="GO:0007165">
    <property type="term" value="P:signal transduction"/>
    <property type="evidence" value="ECO:0007669"/>
    <property type="project" value="UniProtKB-KW"/>
</dbReference>
<keyword evidence="12" id="KW-1185">Reference proteome</keyword>
<name>A0AA38J776_9CUCU</name>
<evidence type="ECO:0000256" key="8">
    <source>
        <dbReference type="ARBA" id="ARBA00023170"/>
    </source>
</evidence>
<organism evidence="11 12">
    <name type="scientific">Zophobas morio</name>
    <dbReference type="NCBI Taxonomy" id="2755281"/>
    <lineage>
        <taxon>Eukaryota</taxon>
        <taxon>Metazoa</taxon>
        <taxon>Ecdysozoa</taxon>
        <taxon>Arthropoda</taxon>
        <taxon>Hexapoda</taxon>
        <taxon>Insecta</taxon>
        <taxon>Pterygota</taxon>
        <taxon>Neoptera</taxon>
        <taxon>Endopterygota</taxon>
        <taxon>Coleoptera</taxon>
        <taxon>Polyphaga</taxon>
        <taxon>Cucujiformia</taxon>
        <taxon>Tenebrionidae</taxon>
        <taxon>Zophobas</taxon>
    </lineage>
</organism>
<keyword evidence="2" id="KW-1003">Cell membrane</keyword>
<evidence type="ECO:0000256" key="7">
    <source>
        <dbReference type="ARBA" id="ARBA00023136"/>
    </source>
</evidence>